<sequence length="140" mass="15855">MSYVASIIIRGAAESPEDVITQAENLIASNFSSAKRFPSVRVLLTPPEFKRDFGLAEIDVTQSRDSDALSLLKEIFFFLCEKTDWALELDWDGAEDLSSEFSEYMRRPRGSSDPVVFDPYSDEEQDNPYWEREAQLTAGA</sequence>
<accession>A0A8S5QAD4</accession>
<protein>
    <submittedName>
        <fullName evidence="2">Uncharacterized protein</fullName>
    </submittedName>
</protein>
<dbReference type="EMBL" id="BK015605">
    <property type="protein sequence ID" value="DAE15468.1"/>
    <property type="molecule type" value="Genomic_DNA"/>
</dbReference>
<evidence type="ECO:0000256" key="1">
    <source>
        <dbReference type="SAM" id="MobiDB-lite"/>
    </source>
</evidence>
<proteinExistence type="predicted"/>
<name>A0A8S5QAD4_9CAUD</name>
<evidence type="ECO:0000313" key="2">
    <source>
        <dbReference type="EMBL" id="DAE15468.1"/>
    </source>
</evidence>
<feature type="region of interest" description="Disordered" evidence="1">
    <location>
        <begin position="105"/>
        <end position="140"/>
    </location>
</feature>
<reference evidence="2" key="1">
    <citation type="journal article" date="2021" name="Proc. Natl. Acad. Sci. U.S.A.">
        <title>A Catalog of Tens of Thousands of Viruses from Human Metagenomes Reveals Hidden Associations with Chronic Diseases.</title>
        <authorList>
            <person name="Tisza M.J."/>
            <person name="Buck C.B."/>
        </authorList>
    </citation>
    <scope>NUCLEOTIDE SEQUENCE</scope>
    <source>
        <strain evidence="2">CtjOC2</strain>
    </source>
</reference>
<organism evidence="2">
    <name type="scientific">Siphoviridae sp. ctjOC2</name>
    <dbReference type="NCBI Taxonomy" id="2825632"/>
    <lineage>
        <taxon>Viruses</taxon>
        <taxon>Duplodnaviria</taxon>
        <taxon>Heunggongvirae</taxon>
        <taxon>Uroviricota</taxon>
        <taxon>Caudoviricetes</taxon>
    </lineage>
</organism>